<evidence type="ECO:0000256" key="5">
    <source>
        <dbReference type="ARBA" id="ARBA00022989"/>
    </source>
</evidence>
<feature type="transmembrane region" description="Helical" evidence="7">
    <location>
        <begin position="80"/>
        <end position="99"/>
    </location>
</feature>
<sequence length="501" mass="55525">MEWFTQVLPVWLAAPDAEWARQILQRGVAALYLVAFVSTLNQFRPLLGERGLLPATELLAAGRQRGPTLFRRWCYNDSKLVAVAATGILVSALLVVGLPQTGPPWLPLALFLGLYGLYLSVVNLGQVFYGFGWEMLLLEAGFTVGLLGSNQVPPPAPVIILIAWLVFRLEFGAGMIKMRGGTEWRDLTALDYHHETQPMPNPWSRQAHLKPHWWHRCEVIGNHVAQLGVPFLLFLPQPVASIGAAVIILTQGWLVATGNFAWLNWATIVLAAGLLGDGVLHGLFPAVPADLGAAAATADPGTIPAYWTVIVVAGTAGLVVASVPALRNLFSPRQLMNASFNRWQLGNAYGAFGSVTKRRIEVIIEGTETTTEAGSESGAEGRPPDDDAAWLAYEFKGKPGDVRRRPRLVAPYHLRLDWMMWFLPLGGIRQRWFYALLARLLAADPAVLRLLDRDPFEGRRPRYLRVRTFRYRFATAAERRATGQYWMRSEGRIVIEPVDGR</sequence>
<feature type="domain" description="Lipase maturation factor 1/2 C-terminal" evidence="9">
    <location>
        <begin position="346"/>
        <end position="490"/>
    </location>
</feature>
<proteinExistence type="inferred from homology"/>
<evidence type="ECO:0000256" key="7">
    <source>
        <dbReference type="SAM" id="Phobius"/>
    </source>
</evidence>
<evidence type="ECO:0000256" key="4">
    <source>
        <dbReference type="ARBA" id="ARBA00022824"/>
    </source>
</evidence>
<feature type="transmembrane region" description="Helical" evidence="7">
    <location>
        <begin position="155"/>
        <end position="176"/>
    </location>
</feature>
<dbReference type="InterPro" id="IPR057433">
    <property type="entry name" value="LMF1/2_C"/>
</dbReference>
<dbReference type="Pfam" id="PF06762">
    <property type="entry name" value="LMF1"/>
    <property type="match status" value="1"/>
</dbReference>
<keyword evidence="3 7" id="KW-0812">Transmembrane</keyword>
<feature type="transmembrane region" description="Helical" evidence="7">
    <location>
        <begin position="304"/>
        <end position="326"/>
    </location>
</feature>
<keyword evidence="11" id="KW-1185">Reference proteome</keyword>
<evidence type="ECO:0000256" key="6">
    <source>
        <dbReference type="ARBA" id="ARBA00023136"/>
    </source>
</evidence>
<dbReference type="Proteomes" id="UP001484097">
    <property type="component" value="Unassembled WGS sequence"/>
</dbReference>
<comment type="subcellular location">
    <subcellularLocation>
        <location evidence="1">Endoplasmic reticulum membrane</location>
        <topology evidence="1">Multi-pass membrane protein</topology>
    </subcellularLocation>
</comment>
<organism evidence="10 11">
    <name type="scientific">Citricoccus nitrophenolicus</name>
    <dbReference type="NCBI Taxonomy" id="863575"/>
    <lineage>
        <taxon>Bacteria</taxon>
        <taxon>Bacillati</taxon>
        <taxon>Actinomycetota</taxon>
        <taxon>Actinomycetes</taxon>
        <taxon>Micrococcales</taxon>
        <taxon>Micrococcaceae</taxon>
        <taxon>Citricoccus</taxon>
    </lineage>
</organism>
<feature type="transmembrane region" description="Helical" evidence="7">
    <location>
        <begin position="263"/>
        <end position="284"/>
    </location>
</feature>
<dbReference type="RefSeq" id="WP_347919027.1">
    <property type="nucleotide sequence ID" value="NZ_JBDXMX010000001.1"/>
</dbReference>
<accession>A0ABV0IF34</accession>
<evidence type="ECO:0000259" key="9">
    <source>
        <dbReference type="Pfam" id="PF25179"/>
    </source>
</evidence>
<evidence type="ECO:0000256" key="1">
    <source>
        <dbReference type="ARBA" id="ARBA00004477"/>
    </source>
</evidence>
<feature type="transmembrane region" description="Helical" evidence="7">
    <location>
        <begin position="239"/>
        <end position="256"/>
    </location>
</feature>
<name>A0ABV0IF34_9MICC</name>
<dbReference type="Pfam" id="PF25179">
    <property type="entry name" value="LMF1_C"/>
    <property type="match status" value="1"/>
</dbReference>
<evidence type="ECO:0000256" key="3">
    <source>
        <dbReference type="ARBA" id="ARBA00022692"/>
    </source>
</evidence>
<comment type="caution">
    <text evidence="10">The sequence shown here is derived from an EMBL/GenBank/DDBJ whole genome shotgun (WGS) entry which is preliminary data.</text>
</comment>
<feature type="domain" description="Lipase maturation factor 1/2 N-terminal" evidence="8">
    <location>
        <begin position="129"/>
        <end position="280"/>
    </location>
</feature>
<evidence type="ECO:0000313" key="11">
    <source>
        <dbReference type="Proteomes" id="UP001484097"/>
    </source>
</evidence>
<dbReference type="PANTHER" id="PTHR14463">
    <property type="entry name" value="LIPASE MATURATION FACTOR"/>
    <property type="match status" value="1"/>
</dbReference>
<keyword evidence="4" id="KW-0256">Endoplasmic reticulum</keyword>
<evidence type="ECO:0000256" key="2">
    <source>
        <dbReference type="ARBA" id="ARBA00005512"/>
    </source>
</evidence>
<protein>
    <submittedName>
        <fullName evidence="10">Lipase maturation factor family protein</fullName>
    </submittedName>
</protein>
<dbReference type="PANTHER" id="PTHR14463:SF10">
    <property type="entry name" value="LIPASE MATURATION FACTOR 1"/>
    <property type="match status" value="1"/>
</dbReference>
<keyword evidence="6 7" id="KW-0472">Membrane</keyword>
<dbReference type="EMBL" id="JBDXMX010000001">
    <property type="protein sequence ID" value="MEO9246781.1"/>
    <property type="molecule type" value="Genomic_DNA"/>
</dbReference>
<dbReference type="InterPro" id="IPR057434">
    <property type="entry name" value="LMF1/2_N"/>
</dbReference>
<comment type="similarity">
    <text evidence="2">Belongs to the lipase maturation factor family.</text>
</comment>
<keyword evidence="5 7" id="KW-1133">Transmembrane helix</keyword>
<dbReference type="InterPro" id="IPR009613">
    <property type="entry name" value="LMF"/>
</dbReference>
<evidence type="ECO:0000313" key="10">
    <source>
        <dbReference type="EMBL" id="MEO9246781.1"/>
    </source>
</evidence>
<evidence type="ECO:0000259" key="8">
    <source>
        <dbReference type="Pfam" id="PF06762"/>
    </source>
</evidence>
<reference evidence="10 11" key="1">
    <citation type="submission" date="2024-05" db="EMBL/GenBank/DDBJ databases">
        <authorList>
            <person name="Yi C."/>
        </authorList>
    </citation>
    <scope>NUCLEOTIDE SEQUENCE [LARGE SCALE GENOMIC DNA]</scope>
    <source>
        <strain evidence="10 11">XS13</strain>
    </source>
</reference>
<gene>
    <name evidence="10" type="ORF">ABDK96_03710</name>
</gene>
<feature type="transmembrane region" description="Helical" evidence="7">
    <location>
        <begin position="105"/>
        <end position="124"/>
    </location>
</feature>